<reference evidence="9 10" key="1">
    <citation type="submission" date="2018-04" db="EMBL/GenBank/DDBJ databases">
        <title>The genome of golden apple snail Pomacea canaliculata provides insight into stress tolerance and invasive adaptation.</title>
        <authorList>
            <person name="Liu C."/>
            <person name="Liu B."/>
            <person name="Ren Y."/>
            <person name="Zhang Y."/>
            <person name="Wang H."/>
            <person name="Li S."/>
            <person name="Jiang F."/>
            <person name="Yin L."/>
            <person name="Zhang G."/>
            <person name="Qian W."/>
            <person name="Fan W."/>
        </authorList>
    </citation>
    <scope>NUCLEOTIDE SEQUENCE [LARGE SCALE GENOMIC DNA]</scope>
    <source>
        <strain evidence="9">SZHN2017</strain>
        <tissue evidence="9">Muscle</tissue>
    </source>
</reference>
<dbReference type="GO" id="GO:0034657">
    <property type="term" value="C:GID complex"/>
    <property type="evidence" value="ECO:0007669"/>
    <property type="project" value="TreeGrafter"/>
</dbReference>
<dbReference type="STRING" id="400727.A0A2T7PCF5"/>
<dbReference type="PROSITE" id="PS50897">
    <property type="entry name" value="CTLH"/>
    <property type="match status" value="1"/>
</dbReference>
<evidence type="ECO:0000256" key="5">
    <source>
        <dbReference type="ARBA" id="ARBA00022833"/>
    </source>
</evidence>
<dbReference type="Pfam" id="PF13445">
    <property type="entry name" value="zf-RING_UBOX"/>
    <property type="match status" value="1"/>
</dbReference>
<evidence type="ECO:0000256" key="6">
    <source>
        <dbReference type="PROSITE-ProRule" id="PRU01215"/>
    </source>
</evidence>
<accession>A0A2T7PCF5</accession>
<dbReference type="SUPFAM" id="SSF57850">
    <property type="entry name" value="RING/U-box"/>
    <property type="match status" value="1"/>
</dbReference>
<dbReference type="EMBL" id="PZQS01000005">
    <property type="protein sequence ID" value="PVD31097.1"/>
    <property type="molecule type" value="Genomic_DNA"/>
</dbReference>
<dbReference type="GO" id="GO:0005634">
    <property type="term" value="C:nucleus"/>
    <property type="evidence" value="ECO:0007669"/>
    <property type="project" value="TreeGrafter"/>
</dbReference>
<keyword evidence="10" id="KW-1185">Reference proteome</keyword>
<dbReference type="OrthoDB" id="1933281at2759"/>
<dbReference type="InterPro" id="IPR024964">
    <property type="entry name" value="CTLH/CRA"/>
</dbReference>
<dbReference type="OMA" id="LIRECKM"/>
<dbReference type="Proteomes" id="UP000245119">
    <property type="component" value="Linkage Group LG5"/>
</dbReference>
<dbReference type="InterPro" id="IPR013144">
    <property type="entry name" value="CRA_dom"/>
</dbReference>
<dbReference type="AlphaFoldDB" id="A0A2T7PCF5"/>
<comment type="caution">
    <text evidence="9">The sequence shown here is derived from an EMBL/GenBank/DDBJ whole genome shotgun (WGS) entry which is preliminary data.</text>
</comment>
<feature type="domain" description="RING-Gid-type" evidence="8">
    <location>
        <begin position="336"/>
        <end position="377"/>
    </location>
</feature>
<gene>
    <name evidence="9" type="ORF">C0Q70_10375</name>
</gene>
<evidence type="ECO:0000256" key="4">
    <source>
        <dbReference type="ARBA" id="ARBA00022771"/>
    </source>
</evidence>
<dbReference type="GO" id="GO:0008270">
    <property type="term" value="F:zinc ion binding"/>
    <property type="evidence" value="ECO:0007669"/>
    <property type="project" value="UniProtKB-KW"/>
</dbReference>
<dbReference type="InterPro" id="IPR027370">
    <property type="entry name" value="Znf-RING_euk"/>
</dbReference>
<dbReference type="SMART" id="SM00757">
    <property type="entry name" value="CRA"/>
    <property type="match status" value="1"/>
</dbReference>
<sequence>MEACKSVEREVDKLLTKYFSLREHGQRSLEELINSIQSIKRELEEAPTDHHLSAAQVLTLNQCLRRIRDGVSSVSSEHKDLHGSVSKIGKTIDRNFVSDFSAVLTDGACEGEANRQLLNEVICEHFLRQGMLDIAEALNQDAGLNLSHERKEPFLELHRVLEALKNKDLIPALKWAEDHREQLGEQNSSLEFKLHQLQFINLIRQGHSHQKEALLYARNFAPFASDHQRELQRLMGSLLYLRQGIEHSPYAHFLQPIYWQEICDVFTKDACRLMGLSVQSPLTVCIQAGCRALPPLLSIRQVMKERLVPGVWSNKDELPVEIDLGHEYHFHSIFACPILRQQSTENNPPMRLVCGHVISKEALNKLSNMNKVKCPYCPVEQVPSDAKQIIF</sequence>
<dbReference type="PANTHER" id="PTHR12170:SF3">
    <property type="entry name" value="GH10162P"/>
    <property type="match status" value="1"/>
</dbReference>
<evidence type="ECO:0000256" key="3">
    <source>
        <dbReference type="ARBA" id="ARBA00022723"/>
    </source>
</evidence>
<dbReference type="GO" id="GO:0043161">
    <property type="term" value="P:proteasome-mediated ubiquitin-dependent protein catabolic process"/>
    <property type="evidence" value="ECO:0007669"/>
    <property type="project" value="InterPro"/>
</dbReference>
<evidence type="ECO:0000313" key="9">
    <source>
        <dbReference type="EMBL" id="PVD31097.1"/>
    </source>
</evidence>
<dbReference type="PROSITE" id="PS51867">
    <property type="entry name" value="ZF_RING_GID"/>
    <property type="match status" value="1"/>
</dbReference>
<keyword evidence="4 6" id="KW-0863">Zinc-finger</keyword>
<dbReference type="GO" id="GO:0061630">
    <property type="term" value="F:ubiquitin protein ligase activity"/>
    <property type="evidence" value="ECO:0007669"/>
    <property type="project" value="InterPro"/>
</dbReference>
<feature type="zinc finger region" description="RING-Gid-type" evidence="6">
    <location>
        <begin position="336"/>
        <end position="377"/>
    </location>
</feature>
<keyword evidence="3" id="KW-0479">Metal-binding</keyword>
<evidence type="ECO:0000256" key="1">
    <source>
        <dbReference type="ARBA" id="ARBA00004496"/>
    </source>
</evidence>
<evidence type="ECO:0000256" key="2">
    <source>
        <dbReference type="ARBA" id="ARBA00022490"/>
    </source>
</evidence>
<keyword evidence="5" id="KW-0862">Zinc</keyword>
<evidence type="ECO:0000259" key="7">
    <source>
        <dbReference type="PROSITE" id="PS50897"/>
    </source>
</evidence>
<dbReference type="InterPro" id="IPR006595">
    <property type="entry name" value="CTLH_C"/>
</dbReference>
<evidence type="ECO:0000259" key="8">
    <source>
        <dbReference type="PROSITE" id="PS51867"/>
    </source>
</evidence>
<dbReference type="SMART" id="SM00667">
    <property type="entry name" value="LisH"/>
    <property type="match status" value="1"/>
</dbReference>
<dbReference type="GO" id="GO:0005737">
    <property type="term" value="C:cytoplasm"/>
    <property type="evidence" value="ECO:0007669"/>
    <property type="project" value="UniProtKB-SubCell"/>
</dbReference>
<name>A0A2T7PCF5_POMCA</name>
<proteinExistence type="predicted"/>
<dbReference type="Pfam" id="PF10607">
    <property type="entry name" value="CTLH"/>
    <property type="match status" value="1"/>
</dbReference>
<dbReference type="SMART" id="SM00668">
    <property type="entry name" value="CTLH"/>
    <property type="match status" value="1"/>
</dbReference>
<evidence type="ECO:0008006" key="11">
    <source>
        <dbReference type="Google" id="ProtNLM"/>
    </source>
</evidence>
<dbReference type="InterPro" id="IPR045098">
    <property type="entry name" value="Fyv10_fam"/>
</dbReference>
<evidence type="ECO:0000313" key="10">
    <source>
        <dbReference type="Proteomes" id="UP000245119"/>
    </source>
</evidence>
<dbReference type="PANTHER" id="PTHR12170">
    <property type="entry name" value="MACROPHAGE ERYTHROBLAST ATTACHER-RELATED"/>
    <property type="match status" value="1"/>
</dbReference>
<organism evidence="9 10">
    <name type="scientific">Pomacea canaliculata</name>
    <name type="common">Golden apple snail</name>
    <dbReference type="NCBI Taxonomy" id="400727"/>
    <lineage>
        <taxon>Eukaryota</taxon>
        <taxon>Metazoa</taxon>
        <taxon>Spiralia</taxon>
        <taxon>Lophotrochozoa</taxon>
        <taxon>Mollusca</taxon>
        <taxon>Gastropoda</taxon>
        <taxon>Caenogastropoda</taxon>
        <taxon>Architaenioglossa</taxon>
        <taxon>Ampullarioidea</taxon>
        <taxon>Ampullariidae</taxon>
        <taxon>Pomacea</taxon>
    </lineage>
</organism>
<dbReference type="FunFam" id="3.30.40.10:FF:000143">
    <property type="entry name" value="Regulator of gluconeogenesis Rmd5"/>
    <property type="match status" value="1"/>
</dbReference>
<dbReference type="InterPro" id="IPR006594">
    <property type="entry name" value="LisH"/>
</dbReference>
<dbReference type="PROSITE" id="PS50896">
    <property type="entry name" value="LISH"/>
    <property type="match status" value="1"/>
</dbReference>
<protein>
    <recommendedName>
        <fullName evidence="11">RING-Gid-type domain-containing protein</fullName>
    </recommendedName>
</protein>
<dbReference type="InterPro" id="IPR044063">
    <property type="entry name" value="ZF_RING_GID"/>
</dbReference>
<keyword evidence="2" id="KW-0963">Cytoplasm</keyword>
<feature type="domain" description="CTLH" evidence="7">
    <location>
        <begin position="153"/>
        <end position="210"/>
    </location>
</feature>
<comment type="subcellular location">
    <subcellularLocation>
        <location evidence="1">Cytoplasm</location>
    </subcellularLocation>
</comment>